<organism evidence="1 2">
    <name type="scientific">Smallanthus sonchifolius</name>
    <dbReference type="NCBI Taxonomy" id="185202"/>
    <lineage>
        <taxon>Eukaryota</taxon>
        <taxon>Viridiplantae</taxon>
        <taxon>Streptophyta</taxon>
        <taxon>Embryophyta</taxon>
        <taxon>Tracheophyta</taxon>
        <taxon>Spermatophyta</taxon>
        <taxon>Magnoliopsida</taxon>
        <taxon>eudicotyledons</taxon>
        <taxon>Gunneridae</taxon>
        <taxon>Pentapetalae</taxon>
        <taxon>asterids</taxon>
        <taxon>campanulids</taxon>
        <taxon>Asterales</taxon>
        <taxon>Asteraceae</taxon>
        <taxon>Asteroideae</taxon>
        <taxon>Heliantheae alliance</taxon>
        <taxon>Millerieae</taxon>
        <taxon>Smallanthus</taxon>
    </lineage>
</organism>
<sequence length="104" mass="11823">MRDENCKKNKVSWPKTLKRWFSVKSKAEDFHADEFSSRGIPVDQTEFMETQTNLASNCSQQECFSCTLCQSTRHGFALFTSRSRCICSSCSTALKFTEEKLGGC</sequence>
<reference evidence="1 2" key="2">
    <citation type="journal article" date="2022" name="Mol. Ecol. Resour.">
        <title>The genomes of chicory, endive, great burdock and yacon provide insights into Asteraceae paleo-polyploidization history and plant inulin production.</title>
        <authorList>
            <person name="Fan W."/>
            <person name="Wang S."/>
            <person name="Wang H."/>
            <person name="Wang A."/>
            <person name="Jiang F."/>
            <person name="Liu H."/>
            <person name="Zhao H."/>
            <person name="Xu D."/>
            <person name="Zhang Y."/>
        </authorList>
    </citation>
    <scope>NUCLEOTIDE SEQUENCE [LARGE SCALE GENOMIC DNA]</scope>
    <source>
        <strain evidence="2">cv. Yunnan</strain>
        <tissue evidence="1">Leaves</tissue>
    </source>
</reference>
<name>A0ACB9K5Z2_9ASTR</name>
<keyword evidence="2" id="KW-1185">Reference proteome</keyword>
<proteinExistence type="predicted"/>
<evidence type="ECO:0000313" key="1">
    <source>
        <dbReference type="EMBL" id="KAI3827620.1"/>
    </source>
</evidence>
<accession>A0ACB9K5Z2</accession>
<comment type="caution">
    <text evidence="1">The sequence shown here is derived from an EMBL/GenBank/DDBJ whole genome shotgun (WGS) entry which is preliminary data.</text>
</comment>
<dbReference type="Proteomes" id="UP001056120">
    <property type="component" value="Linkage Group LG01"/>
</dbReference>
<evidence type="ECO:0000313" key="2">
    <source>
        <dbReference type="Proteomes" id="UP001056120"/>
    </source>
</evidence>
<dbReference type="EMBL" id="CM042018">
    <property type="protein sequence ID" value="KAI3827620.1"/>
    <property type="molecule type" value="Genomic_DNA"/>
</dbReference>
<reference evidence="2" key="1">
    <citation type="journal article" date="2022" name="Mol. Ecol. Resour.">
        <title>The genomes of chicory, endive, great burdock and yacon provide insights into Asteraceae palaeo-polyploidization history and plant inulin production.</title>
        <authorList>
            <person name="Fan W."/>
            <person name="Wang S."/>
            <person name="Wang H."/>
            <person name="Wang A."/>
            <person name="Jiang F."/>
            <person name="Liu H."/>
            <person name="Zhao H."/>
            <person name="Xu D."/>
            <person name="Zhang Y."/>
        </authorList>
    </citation>
    <scope>NUCLEOTIDE SEQUENCE [LARGE SCALE GENOMIC DNA]</scope>
    <source>
        <strain evidence="2">cv. Yunnan</strain>
    </source>
</reference>
<protein>
    <submittedName>
        <fullName evidence="1">Uncharacterized protein</fullName>
    </submittedName>
</protein>
<gene>
    <name evidence="1" type="ORF">L1987_01700</name>
</gene>